<dbReference type="InParanoid" id="A0A665V185"/>
<dbReference type="GeneID" id="115037385"/>
<dbReference type="RefSeq" id="XP_029351738.1">
    <property type="nucleotide sequence ID" value="XM_029495878.1"/>
</dbReference>
<dbReference type="PANTHER" id="PTHR22799">
    <property type="entry name" value="TETRANECTIN-RELATED"/>
    <property type="match status" value="1"/>
</dbReference>
<organism evidence="8 9">
    <name type="scientific">Echeneis naucrates</name>
    <name type="common">Live sharksucker</name>
    <dbReference type="NCBI Taxonomy" id="173247"/>
    <lineage>
        <taxon>Eukaryota</taxon>
        <taxon>Metazoa</taxon>
        <taxon>Chordata</taxon>
        <taxon>Craniata</taxon>
        <taxon>Vertebrata</taxon>
        <taxon>Euteleostomi</taxon>
        <taxon>Actinopterygii</taxon>
        <taxon>Neopterygii</taxon>
        <taxon>Teleostei</taxon>
        <taxon>Neoteleostei</taxon>
        <taxon>Acanthomorphata</taxon>
        <taxon>Carangaria</taxon>
        <taxon>Carangiformes</taxon>
        <taxon>Echeneidae</taxon>
        <taxon>Echeneis</taxon>
    </lineage>
</organism>
<keyword evidence="9" id="KW-1185">Reference proteome</keyword>
<gene>
    <name evidence="8" type="primary">clec11a</name>
</gene>
<dbReference type="OMA" id="CHCECLP"/>
<reference evidence="8" key="1">
    <citation type="submission" date="2021-04" db="EMBL/GenBank/DDBJ databases">
        <authorList>
            <consortium name="Wellcome Sanger Institute Data Sharing"/>
        </authorList>
    </citation>
    <scope>NUCLEOTIDE SEQUENCE [LARGE SCALE GENOMIC DNA]</scope>
</reference>
<evidence type="ECO:0000256" key="2">
    <source>
        <dbReference type="ARBA" id="ARBA00022525"/>
    </source>
</evidence>
<evidence type="ECO:0000313" key="9">
    <source>
        <dbReference type="Proteomes" id="UP000472264"/>
    </source>
</evidence>
<keyword evidence="5" id="KW-1015">Disulfide bond</keyword>
<proteinExistence type="predicted"/>
<dbReference type="CTD" id="6320"/>
<evidence type="ECO:0000259" key="7">
    <source>
        <dbReference type="PROSITE" id="PS50041"/>
    </source>
</evidence>
<dbReference type="GO" id="GO:0005615">
    <property type="term" value="C:extracellular space"/>
    <property type="evidence" value="ECO:0007669"/>
    <property type="project" value="TreeGrafter"/>
</dbReference>
<dbReference type="InterPro" id="IPR016187">
    <property type="entry name" value="CTDL_fold"/>
</dbReference>
<comment type="subcellular location">
    <subcellularLocation>
        <location evidence="1">Secreted</location>
    </subcellularLocation>
</comment>
<evidence type="ECO:0000256" key="1">
    <source>
        <dbReference type="ARBA" id="ARBA00004613"/>
    </source>
</evidence>
<dbReference type="FunFam" id="3.10.100.10:FF:000010">
    <property type="entry name" value="C-type lectin domain family 3 member A"/>
    <property type="match status" value="1"/>
</dbReference>
<protein>
    <recommendedName>
        <fullName evidence="7">C-type lectin domain-containing protein</fullName>
    </recommendedName>
</protein>
<dbReference type="Pfam" id="PF00059">
    <property type="entry name" value="Lectin_C"/>
    <property type="match status" value="1"/>
</dbReference>
<dbReference type="PROSITE" id="PS50041">
    <property type="entry name" value="C_TYPE_LECTIN_2"/>
    <property type="match status" value="1"/>
</dbReference>
<evidence type="ECO:0000256" key="4">
    <source>
        <dbReference type="ARBA" id="ARBA00022734"/>
    </source>
</evidence>
<name>A0A665V185_ECHNA</name>
<keyword evidence="4" id="KW-0430">Lectin</keyword>
<feature type="region of interest" description="Disordered" evidence="6">
    <location>
        <begin position="82"/>
        <end position="114"/>
    </location>
</feature>
<dbReference type="SUPFAM" id="SSF56436">
    <property type="entry name" value="C-type lectin-like"/>
    <property type="match status" value="1"/>
</dbReference>
<feature type="domain" description="C-type lectin" evidence="7">
    <location>
        <begin position="275"/>
        <end position="397"/>
    </location>
</feature>
<dbReference type="SMART" id="SM00034">
    <property type="entry name" value="CLECT"/>
    <property type="match status" value="1"/>
</dbReference>
<evidence type="ECO:0000313" key="8">
    <source>
        <dbReference type="Ensembl" id="ENSENLP00000025334.1"/>
    </source>
</evidence>
<dbReference type="InterPro" id="IPR051663">
    <property type="entry name" value="CLec_Tetranectin-domain"/>
</dbReference>
<keyword evidence="2" id="KW-0964">Secreted</keyword>
<dbReference type="Ensembl" id="ENSENLT00000026137.1">
    <property type="protein sequence ID" value="ENSENLP00000025334.1"/>
    <property type="gene ID" value="ENSENLG00000011421.1"/>
</dbReference>
<evidence type="ECO:0000256" key="5">
    <source>
        <dbReference type="ARBA" id="ARBA00023157"/>
    </source>
</evidence>
<dbReference type="GO" id="GO:0008083">
    <property type="term" value="F:growth factor activity"/>
    <property type="evidence" value="ECO:0007669"/>
    <property type="project" value="TreeGrafter"/>
</dbReference>
<evidence type="ECO:0000256" key="3">
    <source>
        <dbReference type="ARBA" id="ARBA00022729"/>
    </source>
</evidence>
<feature type="compositionally biased region" description="Basic and acidic residues" evidence="6">
    <location>
        <begin position="93"/>
        <end position="114"/>
    </location>
</feature>
<sequence length="404" mass="45617">MCDVRADLQRSHNKEWKREVGAATKGFPVVWQERRDVFRAEGQTADSQQGCHCECLPCLRSWTPASIHTPDGTGLWTLDLGSEGSSGVRRGGKVKERERGCGEGEGKRERERETDSEVHSLCCGGKRRAIRKQKMGPAATSLALLCLYYLGLFVPTDSAAAAPTQASLPEVKKGRGDVPDILPQPEPEPTSQVSDFENSYNYVLSRLAGMDQAIHKLNVGHYTLDVKVSQLMDRLSRMDAKVGELEDSIREVYLHSKDNRKEVGRLEGCHKGRRVGYKCYLVYNSYEDYAGASRKCLERGGRMAMPRDRKEQEALADYVKSFFHPGNWPVWLGINDLRSEGMYLFDDGTRVSYFQWRKHFLSSQPDGGRRENCVAMSSDDGDWWDHYCDRTMNYLSAAPVTSHL</sequence>
<dbReference type="InterPro" id="IPR001304">
    <property type="entry name" value="C-type_lectin-like"/>
</dbReference>
<reference evidence="8" key="2">
    <citation type="submission" date="2025-08" db="UniProtKB">
        <authorList>
            <consortium name="Ensembl"/>
        </authorList>
    </citation>
    <scope>IDENTIFICATION</scope>
</reference>
<dbReference type="GO" id="GO:0030246">
    <property type="term" value="F:carbohydrate binding"/>
    <property type="evidence" value="ECO:0007669"/>
    <property type="project" value="UniProtKB-KW"/>
</dbReference>
<accession>A0A665V185</accession>
<keyword evidence="3" id="KW-0732">Signal</keyword>
<dbReference type="AlphaFoldDB" id="A0A665V185"/>
<dbReference type="InterPro" id="IPR016186">
    <property type="entry name" value="C-type_lectin-like/link_sf"/>
</dbReference>
<dbReference type="OrthoDB" id="441660at2759"/>
<evidence type="ECO:0000256" key="6">
    <source>
        <dbReference type="SAM" id="MobiDB-lite"/>
    </source>
</evidence>
<dbReference type="Proteomes" id="UP000472264">
    <property type="component" value="Chromosome 24"/>
</dbReference>
<dbReference type="GO" id="GO:0001503">
    <property type="term" value="P:ossification"/>
    <property type="evidence" value="ECO:0007669"/>
    <property type="project" value="TreeGrafter"/>
</dbReference>
<dbReference type="Gene3D" id="3.10.100.10">
    <property type="entry name" value="Mannose-Binding Protein A, subunit A"/>
    <property type="match status" value="1"/>
</dbReference>
<reference evidence="8" key="3">
    <citation type="submission" date="2025-09" db="UniProtKB">
        <authorList>
            <consortium name="Ensembl"/>
        </authorList>
    </citation>
    <scope>IDENTIFICATION</scope>
</reference>
<dbReference type="PANTHER" id="PTHR22799:SF1">
    <property type="entry name" value="C-TYPE LECTIN DOMAIN FAMILY 11 MEMBER A"/>
    <property type="match status" value="1"/>
</dbReference>